<feature type="domain" description="GYF" evidence="2">
    <location>
        <begin position="5"/>
        <end position="50"/>
    </location>
</feature>
<dbReference type="Pfam" id="PF14237">
    <property type="entry name" value="GYF_2"/>
    <property type="match status" value="1"/>
</dbReference>
<keyword evidence="4" id="KW-1185">Reference proteome</keyword>
<dbReference type="KEGG" id="hbs:IPV69_24555"/>
<feature type="transmembrane region" description="Helical" evidence="1">
    <location>
        <begin position="218"/>
        <end position="242"/>
    </location>
</feature>
<feature type="transmembrane region" description="Helical" evidence="1">
    <location>
        <begin position="170"/>
        <end position="198"/>
    </location>
</feature>
<dbReference type="RefSeq" id="WP_206292372.1">
    <property type="nucleotide sequence ID" value="NZ_CP063458.1"/>
</dbReference>
<evidence type="ECO:0000259" key="2">
    <source>
        <dbReference type="Pfam" id="PF14237"/>
    </source>
</evidence>
<dbReference type="InterPro" id="IPR025640">
    <property type="entry name" value="GYF_2"/>
</dbReference>
<dbReference type="EMBL" id="CP063458">
    <property type="protein sequence ID" value="QOV89340.1"/>
    <property type="molecule type" value="Genomic_DNA"/>
</dbReference>
<organism evidence="3 4">
    <name type="scientific">Humisphaera borealis</name>
    <dbReference type="NCBI Taxonomy" id="2807512"/>
    <lineage>
        <taxon>Bacteria</taxon>
        <taxon>Pseudomonadati</taxon>
        <taxon>Planctomycetota</taxon>
        <taxon>Phycisphaerae</taxon>
        <taxon>Tepidisphaerales</taxon>
        <taxon>Tepidisphaeraceae</taxon>
        <taxon>Humisphaera</taxon>
    </lineage>
</organism>
<evidence type="ECO:0000256" key="1">
    <source>
        <dbReference type="SAM" id="Phobius"/>
    </source>
</evidence>
<evidence type="ECO:0000313" key="4">
    <source>
        <dbReference type="Proteomes" id="UP000593765"/>
    </source>
</evidence>
<accession>A0A7M2WXU7</accession>
<sequence>MASLWFCRIHGLERGPITWDMLQELAQAGDLRPSDLVRRGDQSQWVTASQARFEEPIPGPPPLAAPIETKLTARLAAALAVDVDIAHAPARPYRRVSQSNAAEPFETASAEEVDVAVSDNAATDTLEVHRTGVPESAEAPTAADSVTRRLPAKAAAHAVRSARPRNPGGVALLALGLALIGLFKLALPLGLLSMYLGWTSAGDLWRRPNGRGTVPTGVGLATAVAAMVMAGIDIGVSLYYIVT</sequence>
<keyword evidence="1" id="KW-1133">Transmembrane helix</keyword>
<dbReference type="Proteomes" id="UP000593765">
    <property type="component" value="Chromosome"/>
</dbReference>
<keyword evidence="1" id="KW-0812">Transmembrane</keyword>
<proteinExistence type="predicted"/>
<dbReference type="AlphaFoldDB" id="A0A7M2WXU7"/>
<protein>
    <submittedName>
        <fullName evidence="3">DUF4339 domain-containing protein</fullName>
    </submittedName>
</protein>
<reference evidence="3 4" key="1">
    <citation type="submission" date="2020-10" db="EMBL/GenBank/DDBJ databases">
        <title>Wide distribution of Phycisphaera-like planctomycetes from WD2101 soil group in peatlands and genome analysis of the first cultivated representative.</title>
        <authorList>
            <person name="Dedysh S.N."/>
            <person name="Beletsky A.V."/>
            <person name="Ivanova A."/>
            <person name="Kulichevskaya I.S."/>
            <person name="Suzina N.E."/>
            <person name="Philippov D.A."/>
            <person name="Rakitin A.L."/>
            <person name="Mardanov A.V."/>
            <person name="Ravin N.V."/>
        </authorList>
    </citation>
    <scope>NUCLEOTIDE SEQUENCE [LARGE SCALE GENOMIC DNA]</scope>
    <source>
        <strain evidence="3 4">M1803</strain>
    </source>
</reference>
<gene>
    <name evidence="3" type="ORF">IPV69_24555</name>
</gene>
<name>A0A7M2WXU7_9BACT</name>
<keyword evidence="1" id="KW-0472">Membrane</keyword>
<evidence type="ECO:0000313" key="3">
    <source>
        <dbReference type="EMBL" id="QOV89340.1"/>
    </source>
</evidence>